<reference evidence="1" key="1">
    <citation type="submission" date="2020-03" db="EMBL/GenBank/DDBJ databases">
        <title>FDA dAtabase for Regulatory Grade micrObial Sequences (FDA-ARGOS): Supporting development and validation of Infectious Disease Dx tests.</title>
        <authorList>
            <person name="Campos J."/>
            <person name="Goldberg B."/>
            <person name="Tallon L."/>
            <person name="Sadzewicz L."/>
            <person name="Vavikolanu K."/>
            <person name="Mehta A."/>
            <person name="Aluvathingal J."/>
            <person name="Nadendla S."/>
            <person name="Nandy P."/>
            <person name="Geyer C."/>
            <person name="Yan Y."/>
            <person name="Sichtig H."/>
        </authorList>
    </citation>
    <scope>NUCLEOTIDE SEQUENCE [LARGE SCALE GENOMIC DNA]</scope>
    <source>
        <strain evidence="1">FDAARGOS_652</strain>
    </source>
</reference>
<comment type="caution">
    <text evidence="1">The sequence shown here is derived from an EMBL/GenBank/DDBJ whole genome shotgun (WGS) entry which is preliminary data.</text>
</comment>
<evidence type="ECO:0000313" key="1">
    <source>
        <dbReference type="EMBL" id="KAF6047087.1"/>
    </source>
</evidence>
<sequence length="447" mass="50831">MIVLPNTPPTPVQLTDPTSAIPQNVLTLRSALQRPSLSNYNESIRYVVNLEQYLDAIIDLSDTTDLRSTFVSTNIPWSNVSKGDIKSKIFKVKSKKAVVDKWSLGNELSMTLISAALIYNRVASELSNETINLELDLPAKPEDYNENWKQIMSLYKKSVSMMLLAGQMGRNLIQSKEDVLFINPTIYSFILKLTDISMQMSVLSKFLWISRYTFNQQENTSAGNSMTLAKVAIYCMNELDMVQRILEELNISVKNSIKTDSGVINLDYTDWDTYLQVVRRYVSAYAGFYLAVQSYHDHRYGNALGLIQFSLLSLQSKKDLPTSSFLNKKVTLKHFRDRVSQRKQENILSNLNSISTLDINKSAFNGKSGIVLNDLSYLFDQLIKLNLKISSENNTLHFDEIVHWSAINSDAKWPIGSKIPVSHVEAYSPNHTKSKFEQDYSGRGEYY</sequence>
<dbReference type="Proteomes" id="UP000590412">
    <property type="component" value="Unassembled WGS sequence"/>
</dbReference>
<evidence type="ECO:0000313" key="2">
    <source>
        <dbReference type="Proteomes" id="UP000590412"/>
    </source>
</evidence>
<accession>A0A8X7TA59</accession>
<dbReference type="Gene3D" id="1.25.40.280">
    <property type="entry name" value="alix/aip1 like domains"/>
    <property type="match status" value="1"/>
</dbReference>
<gene>
    <name evidence="1" type="ORF">FOB60_004623</name>
</gene>
<name>A0A8X7TA59_CANPA</name>
<dbReference type="AlphaFoldDB" id="A0A8X7TA59"/>
<dbReference type="Pfam" id="PF17306">
    <property type="entry name" value="DUF5355"/>
    <property type="match status" value="1"/>
</dbReference>
<dbReference type="OrthoDB" id="3980807at2759"/>
<protein>
    <submittedName>
        <fullName evidence="1">Uncharacterized protein</fullName>
    </submittedName>
</protein>
<proteinExistence type="predicted"/>
<dbReference type="EMBL" id="JABWAB010000007">
    <property type="protein sequence ID" value="KAF6047087.1"/>
    <property type="molecule type" value="Genomic_DNA"/>
</dbReference>
<dbReference type="InterPro" id="IPR035278">
    <property type="entry name" value="DUF5355"/>
</dbReference>
<organism evidence="1 2">
    <name type="scientific">Candida parapsilosis</name>
    <name type="common">Yeast</name>
    <dbReference type="NCBI Taxonomy" id="5480"/>
    <lineage>
        <taxon>Eukaryota</taxon>
        <taxon>Fungi</taxon>
        <taxon>Dikarya</taxon>
        <taxon>Ascomycota</taxon>
        <taxon>Saccharomycotina</taxon>
        <taxon>Pichiomycetes</taxon>
        <taxon>Debaryomycetaceae</taxon>
        <taxon>Candida/Lodderomyces clade</taxon>
        <taxon>Candida</taxon>
    </lineage>
</organism>
<dbReference type="InterPro" id="IPR038499">
    <property type="entry name" value="BRO1_sf"/>
</dbReference>